<dbReference type="GO" id="GO:0000422">
    <property type="term" value="P:autophagy of mitochondrion"/>
    <property type="evidence" value="ECO:0007669"/>
    <property type="project" value="TreeGrafter"/>
</dbReference>
<evidence type="ECO:0000256" key="5">
    <source>
        <dbReference type="ARBA" id="ARBA00023006"/>
    </source>
</evidence>
<evidence type="ECO:0000256" key="7">
    <source>
        <dbReference type="RuleBase" id="RU366022"/>
    </source>
</evidence>
<dbReference type="GO" id="GO:0034727">
    <property type="term" value="P:piecemeal microautophagy of the nucleus"/>
    <property type="evidence" value="ECO:0007669"/>
    <property type="project" value="TreeGrafter"/>
</dbReference>
<comment type="subunit">
    <text evidence="7">Homodimer.</text>
</comment>
<feature type="domain" description="THIF-type NAD/FAD binding fold" evidence="8">
    <location>
        <begin position="356"/>
        <end position="598"/>
    </location>
</feature>
<dbReference type="CDD" id="cd01486">
    <property type="entry name" value="Apg7"/>
    <property type="match status" value="1"/>
</dbReference>
<dbReference type="InterPro" id="IPR042523">
    <property type="entry name" value="Atg7_N_2"/>
</dbReference>
<evidence type="ECO:0000259" key="8">
    <source>
        <dbReference type="Pfam" id="PF00899"/>
    </source>
</evidence>
<dbReference type="InterPro" id="IPR000594">
    <property type="entry name" value="ThiF_NAD_FAD-bd"/>
</dbReference>
<feature type="domain" description="Ubiquitin-like modifier-activating enzyme Atg7 N-terminal" evidence="9">
    <location>
        <begin position="8"/>
        <end position="339"/>
    </location>
</feature>
<proteinExistence type="inferred from homology"/>
<comment type="function">
    <text evidence="7">E1-like activating enzyme involved in the 2 ubiquitin-like systems required for autophagy.</text>
</comment>
<dbReference type="GO" id="GO:0032446">
    <property type="term" value="P:protein modification by small protein conjugation"/>
    <property type="evidence" value="ECO:0007669"/>
    <property type="project" value="TreeGrafter"/>
</dbReference>
<evidence type="ECO:0000259" key="9">
    <source>
        <dbReference type="Pfam" id="PF16420"/>
    </source>
</evidence>
<dbReference type="GO" id="GO:0019778">
    <property type="term" value="F:Atg12 activating enzyme activity"/>
    <property type="evidence" value="ECO:0007669"/>
    <property type="project" value="TreeGrafter"/>
</dbReference>
<dbReference type="AlphaFoldDB" id="A0A976SHH0"/>
<gene>
    <name evidence="10" type="primary">atg7</name>
</gene>
<feature type="active site" description="Glycyl thioester intermediate" evidence="6">
    <location>
        <position position="571"/>
    </location>
</feature>
<evidence type="ECO:0000313" key="10">
    <source>
        <dbReference type="EMBL" id="UVB79292.1"/>
    </source>
</evidence>
<comment type="similarity">
    <text evidence="1 7">Belongs to the ATG7 family.</text>
</comment>
<dbReference type="InterPro" id="IPR035985">
    <property type="entry name" value="Ubiquitin-activating_enz"/>
</dbReference>
<dbReference type="PANTHER" id="PTHR10953:SF3">
    <property type="entry name" value="UBIQUITIN-LIKE MODIFIER-ACTIVATING ENZYME ATG7"/>
    <property type="match status" value="1"/>
</dbReference>
<keyword evidence="3 7" id="KW-0813">Transport</keyword>
<organism evidence="10">
    <name type="scientific">Heterostelium album</name>
    <dbReference type="NCBI Taxonomy" id="2086695"/>
    <lineage>
        <taxon>Eukaryota</taxon>
        <taxon>Amoebozoa</taxon>
        <taxon>Evosea</taxon>
        <taxon>Eumycetozoa</taxon>
        <taxon>Dictyostelia</taxon>
        <taxon>Acytosteliales</taxon>
        <taxon>Acytosteliaceae</taxon>
        <taxon>Heterostelium</taxon>
    </lineage>
</organism>
<keyword evidence="7" id="KW-0963">Cytoplasm</keyword>
<dbReference type="Gene3D" id="3.40.50.720">
    <property type="entry name" value="NAD(P)-binding Rossmann-like Domain"/>
    <property type="match status" value="1"/>
</dbReference>
<dbReference type="NCBIfam" id="TIGR01381">
    <property type="entry name" value="E1_like_apg7"/>
    <property type="match status" value="1"/>
</dbReference>
<dbReference type="InterPro" id="IPR042522">
    <property type="entry name" value="Atg7_N_1"/>
</dbReference>
<dbReference type="InterPro" id="IPR045886">
    <property type="entry name" value="ThiF/MoeB/HesA"/>
</dbReference>
<dbReference type="PANTHER" id="PTHR10953">
    <property type="entry name" value="UBIQUITIN-ACTIVATING ENZYME E1"/>
    <property type="match status" value="1"/>
</dbReference>
<keyword evidence="7" id="KW-0833">Ubl conjugation pathway</keyword>
<keyword evidence="5 7" id="KW-0072">Autophagy</keyword>
<dbReference type="GO" id="GO:0019779">
    <property type="term" value="F:Atg8 activating enzyme activity"/>
    <property type="evidence" value="ECO:0007669"/>
    <property type="project" value="TreeGrafter"/>
</dbReference>
<evidence type="ECO:0000256" key="2">
    <source>
        <dbReference type="ARBA" id="ARBA00017647"/>
    </source>
</evidence>
<reference evidence="10" key="1">
    <citation type="submission" date="2022-06" db="EMBL/GenBank/DDBJ databases">
        <authorList>
            <person name="Schilde C."/>
            <person name="Schaap P."/>
        </authorList>
    </citation>
    <scope>NUCLEOTIDE SEQUENCE</scope>
    <source>
        <strain evidence="10">PN500_J</strain>
    </source>
</reference>
<dbReference type="Pfam" id="PF16420">
    <property type="entry name" value="ATG7_N"/>
    <property type="match status" value="1"/>
</dbReference>
<sequence length="705" mass="77644">MSNNEEILQFKEFSSFVNISFWHELAQMKLDVFKLSDKEVPINAYYSYSQAAQLDPYLCLEYNAFQPSSLDIKDLALDKEQQPLLFKAPPKSLISNGILYNFNTKEDFKNTSKAKKLFEDLTKTIYADIISGAAEEDPSKLCQFLLMTFADIKNHNFYYMFGIPALSFSTPITTVGACQPLGSFFNENQLQSFKSGVQSLISSTSGVFVVKKSTSDQSTVELGKLNEWNKFYPNVADDAEVPIVAFCDPCNLPSNPGWPLRNLLYLLAVRHKVSKLNVICLRDQKGSLVDNSIVLTVHLPTETSTAGVADPNIIPKSVGWEKDANGKILPKSVSLASTMDPLKLAEQSVDLNLKLMRWRILPSLDLELIKSTKCLLLGAGTLGCNVARCLMGWGVRTITLVDSGKVSYSNPVRQTLFNFQDCVGAKGKDKATAAAESLKSIFPAVNASGVVLSIPMPGHTVAEHLVDQTKETYEQLRKLVADHDVIFLLTDSRESRWLPTILGRQLNKIVINTALGFDTFLVSRHGQNVAHANENSSGDAKTTGSDLGCYFCNDIIAPTDTLKDRTLDQQCTVTRPGLSYMASGMAVELMVSLLHHPIQGRAPAETSTDIHSGSSTPLSILPHQLRGFLSHFNTLPLFGHAFKNCTACSQPLLDQLNSRGFDFVLEVLNDSSCLIKYAGISEQLATEGVSIDWDEDLLESSSDDE</sequence>
<accession>A0A976SHH0</accession>
<name>A0A976SHH0_9MYCE</name>
<dbReference type="GO" id="GO:0015031">
    <property type="term" value="P:protein transport"/>
    <property type="evidence" value="ECO:0007669"/>
    <property type="project" value="UniProtKB-UniRule"/>
</dbReference>
<protein>
    <recommendedName>
        <fullName evidence="2 7">Ubiquitin-like modifier-activating enzyme ATG7</fullName>
    </recommendedName>
    <alternativeName>
        <fullName evidence="7">Autophagy-related protein 7</fullName>
    </alternativeName>
</protein>
<evidence type="ECO:0000256" key="6">
    <source>
        <dbReference type="PIRSR" id="PIRSR606285-1"/>
    </source>
</evidence>
<dbReference type="InterPro" id="IPR032197">
    <property type="entry name" value="Atg7_N"/>
</dbReference>
<dbReference type="GO" id="GO:0006995">
    <property type="term" value="P:cellular response to nitrogen starvation"/>
    <property type="evidence" value="ECO:0007669"/>
    <property type="project" value="TreeGrafter"/>
</dbReference>
<dbReference type="GO" id="GO:0000407">
    <property type="term" value="C:phagophore assembly site"/>
    <property type="evidence" value="ECO:0007669"/>
    <property type="project" value="UniProtKB-SubCell"/>
</dbReference>
<dbReference type="Gene3D" id="3.40.140.100">
    <property type="entry name" value="Ubiquitin-like modifier-activating enzyme ATG7 C-terminal domain"/>
    <property type="match status" value="1"/>
</dbReference>
<dbReference type="GO" id="GO:0000045">
    <property type="term" value="P:autophagosome assembly"/>
    <property type="evidence" value="ECO:0007669"/>
    <property type="project" value="TreeGrafter"/>
</dbReference>
<dbReference type="Gene3D" id="3.40.140.70">
    <property type="entry name" value="Ubiquitin-like modifier-activating enzyme ATG7 N-terminal domain"/>
    <property type="match status" value="1"/>
</dbReference>
<dbReference type="EMBL" id="ON758339">
    <property type="protein sequence ID" value="UVB79292.1"/>
    <property type="molecule type" value="Genomic_DNA"/>
</dbReference>
<dbReference type="InterPro" id="IPR006285">
    <property type="entry name" value="Atg7"/>
</dbReference>
<evidence type="ECO:0000256" key="1">
    <source>
        <dbReference type="ARBA" id="ARBA00010931"/>
    </source>
</evidence>
<dbReference type="SUPFAM" id="SSF69572">
    <property type="entry name" value="Activating enzymes of the ubiquitin-like proteins"/>
    <property type="match status" value="1"/>
</dbReference>
<dbReference type="FunFam" id="3.40.50.720:FF:000243">
    <property type="entry name" value="Ubiquitin-like modifier-activating enzyme ATG7"/>
    <property type="match status" value="1"/>
</dbReference>
<evidence type="ECO:0000256" key="3">
    <source>
        <dbReference type="ARBA" id="ARBA00022448"/>
    </source>
</evidence>
<keyword evidence="4 7" id="KW-0653">Protein transport</keyword>
<evidence type="ECO:0000256" key="4">
    <source>
        <dbReference type="ARBA" id="ARBA00022927"/>
    </source>
</evidence>
<dbReference type="Pfam" id="PF00899">
    <property type="entry name" value="ThiF"/>
    <property type="match status" value="1"/>
</dbReference>
<comment type="subcellular location">
    <subcellularLocation>
        <location evidence="7">Cytoplasm</location>
    </subcellularLocation>
    <subcellularLocation>
        <location evidence="7">Preautophagosomal structure</location>
    </subcellularLocation>
</comment>